<dbReference type="InterPro" id="IPR020094">
    <property type="entry name" value="TruA/RsuA/RluB/E/F_N"/>
</dbReference>
<dbReference type="NCBIfam" id="TIGR00093">
    <property type="entry name" value="pseudouridine synthase"/>
    <property type="match status" value="1"/>
</dbReference>
<dbReference type="Gene3D" id="3.30.70.1560">
    <property type="entry name" value="Alpha-L RNA-binding motif"/>
    <property type="match status" value="1"/>
</dbReference>
<evidence type="ECO:0000256" key="2">
    <source>
        <dbReference type="ARBA" id="ARBA00022884"/>
    </source>
</evidence>
<dbReference type="InterPro" id="IPR042092">
    <property type="entry name" value="PsdUridine_s_RsuA/RluB/E/F_cat"/>
</dbReference>
<protein>
    <recommendedName>
        <fullName evidence="7">Pseudouridine synthase</fullName>
        <ecNumber evidence="7">5.4.99.-</ecNumber>
    </recommendedName>
</protein>
<dbReference type="InterPro" id="IPR036986">
    <property type="entry name" value="S4_RNA-bd_sf"/>
</dbReference>
<evidence type="ECO:0000313" key="10">
    <source>
        <dbReference type="Proteomes" id="UP001139293"/>
    </source>
</evidence>
<dbReference type="PROSITE" id="PS50889">
    <property type="entry name" value="S4"/>
    <property type="match status" value="1"/>
</dbReference>
<dbReference type="RefSeq" id="WP_248949027.1">
    <property type="nucleotide sequence ID" value="NZ_JAKILB010000002.1"/>
</dbReference>
<dbReference type="SMART" id="SM00363">
    <property type="entry name" value="S4"/>
    <property type="match status" value="1"/>
</dbReference>
<feature type="domain" description="RNA-binding S4" evidence="8">
    <location>
        <begin position="1"/>
        <end position="60"/>
    </location>
</feature>
<evidence type="ECO:0000256" key="1">
    <source>
        <dbReference type="ARBA" id="ARBA00008348"/>
    </source>
</evidence>
<dbReference type="Proteomes" id="UP001139293">
    <property type="component" value="Unassembled WGS sequence"/>
</dbReference>
<evidence type="ECO:0000256" key="4">
    <source>
        <dbReference type="ARBA" id="ARBA00036749"/>
    </source>
</evidence>
<dbReference type="EMBL" id="JAKILB010000002">
    <property type="protein sequence ID" value="MCL1137919.1"/>
    <property type="molecule type" value="Genomic_DNA"/>
</dbReference>
<dbReference type="InterPro" id="IPR020103">
    <property type="entry name" value="PsdUridine_synth_cat_dom_sf"/>
</dbReference>
<dbReference type="PANTHER" id="PTHR47683:SF4">
    <property type="entry name" value="PSEUDOURIDINE SYNTHASE"/>
    <property type="match status" value="1"/>
</dbReference>
<dbReference type="SUPFAM" id="SSF55174">
    <property type="entry name" value="Alpha-L RNA-binding motif"/>
    <property type="match status" value="1"/>
</dbReference>
<evidence type="ECO:0000256" key="3">
    <source>
        <dbReference type="ARBA" id="ARBA00023235"/>
    </source>
</evidence>
<dbReference type="Gene3D" id="3.30.70.580">
    <property type="entry name" value="Pseudouridine synthase I, catalytic domain, N-terminal subdomain"/>
    <property type="match status" value="1"/>
</dbReference>
<dbReference type="SUPFAM" id="SSF55120">
    <property type="entry name" value="Pseudouridine synthase"/>
    <property type="match status" value="1"/>
</dbReference>
<dbReference type="InterPro" id="IPR050343">
    <property type="entry name" value="RsuA_PseudoU_synthase"/>
</dbReference>
<dbReference type="AlphaFoldDB" id="A0A9X1Z955"/>
<dbReference type="EC" id="5.4.99.-" evidence="7"/>
<dbReference type="CDD" id="cd02553">
    <property type="entry name" value="PseudoU_synth_RsuA"/>
    <property type="match status" value="1"/>
</dbReference>
<reference evidence="9" key="1">
    <citation type="submission" date="2022-01" db="EMBL/GenBank/DDBJ databases">
        <title>Whole genome-based taxonomy of the Shewanellaceae.</title>
        <authorList>
            <person name="Martin-Rodriguez A.J."/>
        </authorList>
    </citation>
    <scope>NUCLEOTIDE SEQUENCE</scope>
    <source>
        <strain evidence="9">KCTC 23973</strain>
    </source>
</reference>
<evidence type="ECO:0000313" key="9">
    <source>
        <dbReference type="EMBL" id="MCL1137919.1"/>
    </source>
</evidence>
<evidence type="ECO:0000256" key="7">
    <source>
        <dbReference type="RuleBase" id="RU003887"/>
    </source>
</evidence>
<dbReference type="FunFam" id="3.30.70.1560:FF:000001">
    <property type="entry name" value="Pseudouridine synthase"/>
    <property type="match status" value="1"/>
</dbReference>
<gene>
    <name evidence="9" type="ORF">L2740_05075</name>
</gene>
<dbReference type="Pfam" id="PF01479">
    <property type="entry name" value="S4"/>
    <property type="match status" value="1"/>
</dbReference>
<dbReference type="Pfam" id="PF00849">
    <property type="entry name" value="PseudoU_synth_2"/>
    <property type="match status" value="1"/>
</dbReference>
<keyword evidence="10" id="KW-1185">Reference proteome</keyword>
<evidence type="ECO:0000259" key="8">
    <source>
        <dbReference type="SMART" id="SM00363"/>
    </source>
</evidence>
<comment type="catalytic activity">
    <reaction evidence="4">
        <text>uridine(516) in 16S rRNA = pseudouridine(516) in 16S rRNA</text>
        <dbReference type="Rhea" id="RHEA:38867"/>
        <dbReference type="Rhea" id="RHEA-COMP:10089"/>
        <dbReference type="Rhea" id="RHEA-COMP:10090"/>
        <dbReference type="ChEBI" id="CHEBI:65314"/>
        <dbReference type="ChEBI" id="CHEBI:65315"/>
        <dbReference type="EC" id="5.4.99.19"/>
    </reaction>
</comment>
<evidence type="ECO:0000256" key="5">
    <source>
        <dbReference type="ARBA" id="ARBA00037590"/>
    </source>
</evidence>
<dbReference type="CDD" id="cd00165">
    <property type="entry name" value="S4"/>
    <property type="match status" value="1"/>
</dbReference>
<dbReference type="PANTHER" id="PTHR47683">
    <property type="entry name" value="PSEUDOURIDINE SYNTHASE FAMILY PROTEIN-RELATED"/>
    <property type="match status" value="1"/>
</dbReference>
<name>A0A9X1Z955_9GAMM</name>
<evidence type="ECO:0000256" key="6">
    <source>
        <dbReference type="PROSITE-ProRule" id="PRU00182"/>
    </source>
</evidence>
<sequence>MRLDKFICKSTALNRAEASECINAGKISVNDAVITDISFQVHESNHITLDGRKLIARPSRYIMLHKPMHTLSSNVDGDYPSLFNCIELERVEDLHIVGRLDADTTGLVLLTDDGRWSFDIIRPDKLCEKTYRVTLRDPITADNVAEVIASFVSGLQLQNEKALTQPAKLELVTSTEVLLTITEGKYHQVKRMFAAIGNRVNGLHREQIGALKLDVEVGLWRYLTADEVALLATPTPSQISA</sequence>
<dbReference type="Gene3D" id="3.10.290.10">
    <property type="entry name" value="RNA-binding S4 domain"/>
    <property type="match status" value="1"/>
</dbReference>
<keyword evidence="3 7" id="KW-0413">Isomerase</keyword>
<dbReference type="GO" id="GO:0005829">
    <property type="term" value="C:cytosol"/>
    <property type="evidence" value="ECO:0007669"/>
    <property type="project" value="UniProtKB-ARBA"/>
</dbReference>
<comment type="function">
    <text evidence="5">Responsible for synthesis of pseudouridine from uracil-516 in 16S ribosomal RNA.</text>
</comment>
<comment type="similarity">
    <text evidence="1 7">Belongs to the pseudouridine synthase RsuA family.</text>
</comment>
<comment type="caution">
    <text evidence="9">The sequence shown here is derived from an EMBL/GenBank/DDBJ whole genome shotgun (WGS) entry which is preliminary data.</text>
</comment>
<dbReference type="InterPro" id="IPR018496">
    <property type="entry name" value="PsdUridine_synth_RsuA/RluB_CS"/>
</dbReference>
<dbReference type="InterPro" id="IPR000748">
    <property type="entry name" value="PsdUridine_synth_RsuA/RluB/E/F"/>
</dbReference>
<organism evidence="9 10">
    <name type="scientific">Shewanella pneumatophori</name>
    <dbReference type="NCBI Taxonomy" id="314092"/>
    <lineage>
        <taxon>Bacteria</taxon>
        <taxon>Pseudomonadati</taxon>
        <taxon>Pseudomonadota</taxon>
        <taxon>Gammaproteobacteria</taxon>
        <taxon>Alteromonadales</taxon>
        <taxon>Shewanellaceae</taxon>
        <taxon>Shewanella</taxon>
    </lineage>
</organism>
<dbReference type="GO" id="GO:0160136">
    <property type="term" value="F:16S rRNA pseudouridine(516) synthase activity"/>
    <property type="evidence" value="ECO:0007669"/>
    <property type="project" value="UniProtKB-EC"/>
</dbReference>
<dbReference type="GO" id="GO:0000455">
    <property type="term" value="P:enzyme-directed rRNA pseudouridine synthesis"/>
    <property type="evidence" value="ECO:0007669"/>
    <property type="project" value="UniProtKB-ARBA"/>
</dbReference>
<dbReference type="GO" id="GO:0003723">
    <property type="term" value="F:RNA binding"/>
    <property type="evidence" value="ECO:0007669"/>
    <property type="project" value="UniProtKB-KW"/>
</dbReference>
<dbReference type="InterPro" id="IPR006145">
    <property type="entry name" value="PsdUridine_synth_RsuA/RluA"/>
</dbReference>
<dbReference type="InterPro" id="IPR002942">
    <property type="entry name" value="S4_RNA-bd"/>
</dbReference>
<keyword evidence="2 6" id="KW-0694">RNA-binding</keyword>
<proteinExistence type="inferred from homology"/>
<accession>A0A9X1Z955</accession>
<dbReference type="PROSITE" id="PS01149">
    <property type="entry name" value="PSI_RSU"/>
    <property type="match status" value="1"/>
</dbReference>